<evidence type="ECO:0000256" key="12">
    <source>
        <dbReference type="ARBA" id="ARBA00022723"/>
    </source>
</evidence>
<dbReference type="SMART" id="SM01335">
    <property type="entry name" value="PADR1"/>
    <property type="match status" value="1"/>
</dbReference>
<dbReference type="GO" id="GO:0016779">
    <property type="term" value="F:nucleotidyltransferase activity"/>
    <property type="evidence" value="ECO:0007669"/>
    <property type="project" value="UniProtKB-KW"/>
</dbReference>
<dbReference type="GO" id="GO:1990404">
    <property type="term" value="F:NAD+-protein mono-ADP-ribosyltransferase activity"/>
    <property type="evidence" value="ECO:0007669"/>
    <property type="project" value="TreeGrafter"/>
</dbReference>
<keyword evidence="22" id="KW-0539">Nucleus</keyword>
<dbReference type="GO" id="GO:0005730">
    <property type="term" value="C:nucleolus"/>
    <property type="evidence" value="ECO:0007669"/>
    <property type="project" value="UniProtKB-SubCell"/>
</dbReference>
<dbReference type="SMART" id="SM00292">
    <property type="entry name" value="BRCT"/>
    <property type="match status" value="1"/>
</dbReference>
<keyword evidence="13" id="KW-0677">Repeat</keyword>
<dbReference type="PROSITE" id="PS50064">
    <property type="entry name" value="ZF_PARP_2"/>
    <property type="match status" value="1"/>
</dbReference>
<accession>A0A1X7VAR1</accession>
<evidence type="ECO:0000256" key="25">
    <source>
        <dbReference type="ARBA" id="ARBA00024347"/>
    </source>
</evidence>
<keyword evidence="21" id="KW-0804">Transcription</keyword>
<dbReference type="InterPro" id="IPR001357">
    <property type="entry name" value="BRCT_dom"/>
</dbReference>
<dbReference type="Gene3D" id="3.90.228.10">
    <property type="match status" value="1"/>
</dbReference>
<feature type="domain" description="PARP catalytic" evidence="34">
    <location>
        <begin position="659"/>
        <end position="883"/>
    </location>
</feature>
<evidence type="ECO:0000256" key="21">
    <source>
        <dbReference type="ARBA" id="ARBA00023163"/>
    </source>
</evidence>
<protein>
    <recommendedName>
        <fullName evidence="30">Poly [ADP-ribose] polymerase</fullName>
        <shortName evidence="30">PARP</shortName>
        <ecNumber evidence="30">2.4.2.-</ecNumber>
    </recommendedName>
</protein>
<evidence type="ECO:0000256" key="1">
    <source>
        <dbReference type="ARBA" id="ARBA00004286"/>
    </source>
</evidence>
<keyword evidence="38" id="KW-1185">Reference proteome</keyword>
<keyword evidence="5" id="KW-0963">Cytoplasm</keyword>
<dbReference type="Gene3D" id="1.10.20.130">
    <property type="match status" value="1"/>
</dbReference>
<evidence type="ECO:0000256" key="5">
    <source>
        <dbReference type="ARBA" id="ARBA00022490"/>
    </source>
</evidence>
<dbReference type="InterPro" id="IPR001510">
    <property type="entry name" value="Znf_PARP"/>
</dbReference>
<evidence type="ECO:0000256" key="7">
    <source>
        <dbReference type="ARBA" id="ARBA00022533"/>
    </source>
</evidence>
<feature type="domain" description="BRCT" evidence="33">
    <location>
        <begin position="269"/>
        <end position="362"/>
    </location>
</feature>
<evidence type="ECO:0000256" key="26">
    <source>
        <dbReference type="ARBA" id="ARBA00033987"/>
    </source>
</evidence>
<dbReference type="FunFam" id="1.10.20.130:FF:000001">
    <property type="entry name" value="Poly [ADP-ribose] polymerase"/>
    <property type="match status" value="1"/>
</dbReference>
<dbReference type="Pfam" id="PF21728">
    <property type="entry name" value="PADR1_N"/>
    <property type="match status" value="1"/>
</dbReference>
<dbReference type="SUPFAM" id="SSF57716">
    <property type="entry name" value="Glucocorticoid receptor-like (DNA-binding domain)"/>
    <property type="match status" value="1"/>
</dbReference>
<evidence type="ECO:0000256" key="24">
    <source>
        <dbReference type="ARBA" id="ARBA00024164"/>
    </source>
</evidence>
<evidence type="ECO:0000259" key="35">
    <source>
        <dbReference type="PROSITE" id="PS51060"/>
    </source>
</evidence>
<dbReference type="CDD" id="cd08001">
    <property type="entry name" value="WGR_PARP1_like"/>
    <property type="match status" value="1"/>
</dbReference>
<dbReference type="InterPro" id="IPR012982">
    <property type="entry name" value="PARP1-like_PADR1_Zn_ribbon"/>
</dbReference>
<evidence type="ECO:0000313" key="38">
    <source>
        <dbReference type="Proteomes" id="UP000007879"/>
    </source>
</evidence>
<dbReference type="PANTHER" id="PTHR10459">
    <property type="entry name" value="DNA LIGASE"/>
    <property type="match status" value="1"/>
</dbReference>
<reference evidence="37" key="2">
    <citation type="submission" date="2017-05" db="UniProtKB">
        <authorList>
            <consortium name="EnsemblMetazoa"/>
        </authorList>
    </citation>
    <scope>IDENTIFICATION</scope>
</reference>
<dbReference type="PROSITE" id="PS00347">
    <property type="entry name" value="ZF_PARP_1"/>
    <property type="match status" value="1"/>
</dbReference>
<comment type="catalytic activity">
    <reaction evidence="28">
        <text>L-tyrosyl-[protein] + NAD(+) = O-(ADP-D-ribosyl)-L-tyrosyl-[protein] + nicotinamide + H(+)</text>
        <dbReference type="Rhea" id="RHEA:58236"/>
        <dbReference type="Rhea" id="RHEA-COMP:10136"/>
        <dbReference type="Rhea" id="RHEA-COMP:15092"/>
        <dbReference type="ChEBI" id="CHEBI:15378"/>
        <dbReference type="ChEBI" id="CHEBI:17154"/>
        <dbReference type="ChEBI" id="CHEBI:46858"/>
        <dbReference type="ChEBI" id="CHEBI:57540"/>
        <dbReference type="ChEBI" id="CHEBI:142557"/>
    </reaction>
    <physiologicalReaction direction="left-to-right" evidence="28">
        <dbReference type="Rhea" id="RHEA:58237"/>
    </physiologicalReaction>
</comment>
<evidence type="ECO:0000256" key="17">
    <source>
        <dbReference type="ARBA" id="ARBA00022859"/>
    </source>
</evidence>
<dbReference type="InterPro" id="IPR036957">
    <property type="entry name" value="Znf_PARP_sf"/>
</dbReference>
<evidence type="ECO:0000259" key="33">
    <source>
        <dbReference type="PROSITE" id="PS50172"/>
    </source>
</evidence>
<evidence type="ECO:0000256" key="23">
    <source>
        <dbReference type="ARBA" id="ARBA00024159"/>
    </source>
</evidence>
<feature type="region of interest" description="Disordered" evidence="31">
    <location>
        <begin position="87"/>
        <end position="126"/>
    </location>
</feature>
<organism evidence="37">
    <name type="scientific">Amphimedon queenslandica</name>
    <name type="common">Sponge</name>
    <dbReference type="NCBI Taxonomy" id="400682"/>
    <lineage>
        <taxon>Eukaryota</taxon>
        <taxon>Metazoa</taxon>
        <taxon>Porifera</taxon>
        <taxon>Demospongiae</taxon>
        <taxon>Heteroscleromorpha</taxon>
        <taxon>Haplosclerida</taxon>
        <taxon>Niphatidae</taxon>
        <taxon>Amphimedon</taxon>
    </lineage>
</organism>
<comment type="catalytic activity">
    <reaction evidence="26">
        <text>NAD(+) + (ADP-D-ribosyl)n-acceptor = nicotinamide + (ADP-D-ribosyl)n+1-acceptor + H(+).</text>
        <dbReference type="EC" id="2.4.2.30"/>
    </reaction>
</comment>
<comment type="catalytic activity">
    <reaction evidence="29">
        <text>L-seryl-[protein] + NAD(+) = O-(ADP-D-ribosyl)-L-seryl-[protein] + nicotinamide + H(+)</text>
        <dbReference type="Rhea" id="RHEA:58232"/>
        <dbReference type="Rhea" id="RHEA-COMP:9863"/>
        <dbReference type="Rhea" id="RHEA-COMP:15091"/>
        <dbReference type="ChEBI" id="CHEBI:15378"/>
        <dbReference type="ChEBI" id="CHEBI:17154"/>
        <dbReference type="ChEBI" id="CHEBI:29999"/>
        <dbReference type="ChEBI" id="CHEBI:57540"/>
        <dbReference type="ChEBI" id="CHEBI:142556"/>
    </reaction>
    <physiologicalReaction direction="left-to-right" evidence="29">
        <dbReference type="Rhea" id="RHEA:58233"/>
    </physiologicalReaction>
</comment>
<dbReference type="Gene3D" id="2.20.25.630">
    <property type="match status" value="1"/>
</dbReference>
<keyword evidence="9 30" id="KW-0328">Glycosyltransferase</keyword>
<dbReference type="InterPro" id="IPR004102">
    <property type="entry name" value="Poly(ADP-ribose)pol_reg_dom"/>
</dbReference>
<evidence type="ECO:0000256" key="16">
    <source>
        <dbReference type="ARBA" id="ARBA00022833"/>
    </source>
</evidence>
<dbReference type="InterPro" id="IPR050800">
    <property type="entry name" value="ARTD/PARP"/>
</dbReference>
<dbReference type="SMART" id="SM00773">
    <property type="entry name" value="WGR"/>
    <property type="match status" value="1"/>
</dbReference>
<dbReference type="PANTHER" id="PTHR10459:SF112">
    <property type="entry name" value="POLY [ADP-RIBOSE] POLYMERASE 1"/>
    <property type="match status" value="1"/>
</dbReference>
<evidence type="ECO:0000256" key="19">
    <source>
        <dbReference type="ARBA" id="ARBA00023027"/>
    </source>
</evidence>
<dbReference type="GO" id="GO:0005694">
    <property type="term" value="C:chromosome"/>
    <property type="evidence" value="ECO:0007669"/>
    <property type="project" value="UniProtKB-SubCell"/>
</dbReference>
<feature type="domain" description="WGR" evidence="36">
    <location>
        <begin position="411"/>
        <end position="509"/>
    </location>
</feature>
<dbReference type="InterPro" id="IPR008893">
    <property type="entry name" value="WGR_domain"/>
</dbReference>
<evidence type="ECO:0000256" key="13">
    <source>
        <dbReference type="ARBA" id="ARBA00022737"/>
    </source>
</evidence>
<dbReference type="FunFam" id="1.20.142.10:FF:000001">
    <property type="entry name" value="Poly [ADP-ribose] polymerase"/>
    <property type="match status" value="1"/>
</dbReference>
<keyword evidence="11" id="KW-0548">Nucleotidyltransferase</keyword>
<dbReference type="GO" id="GO:0070212">
    <property type="term" value="P:protein poly-ADP-ribosylation"/>
    <property type="evidence" value="ECO:0007669"/>
    <property type="project" value="TreeGrafter"/>
</dbReference>
<keyword evidence="20" id="KW-0238">DNA-binding</keyword>
<sequence length="883" mass="98280">MADDDPPYRTEYAKSNRSSCKACRETIAKDSLRMARMVQAPNFDAKIPHWYHFSCFFGPKMKLVSVSQIGGMGGLRWDDQQKIQAKIDGGGGATAGKKRKKGKSADGEENATKKQKKTESPEDKALREQNEMIWKIRDKLESHLTKGELKDLLDANGQAIPKGESCILDACADGMVFGSLGLCEECGGQLRVRTHSYSCAGFISDWTKCTNTTTEAKRRKWVIPKQLKEYDFLKSYKYVPRTRVFPEAPPTPSPSVGSIASSSSQQPIDPSKPLSGFKIASSGRLSKTKGELKKLIVSLGGEMSSTVNRNTTLLISNEAEVEENSSTAICAASRYQIPVVDIEYLDDVASGDALGKVKSHTISSWTASPHLEGSNGREETDSAVFEKVPLTVKMKVKGGGVVDPDSGLDSSHHIYEQSGEKYTAVLGLVDITKGTNSYYKLQLLESDSGKSYYLFRAWGRVGTTIGGNKLEDFGYDLDDALSEFLRLYQEKTGTSWHIRKHARKVPGKFYPIDIDYGEEEGPSLSLSGAGSNSKLAPEIQDLIKMIFDIQKMKDAMMEFEIDMKKMPLGKLSKRQILSAYSVLNELQNELTGAKNPSRILDGSNRFYTLIPHDFGMAKPPLLETEEMIKSKILMLDNLKEIEIAYSLLKTEGEGSADKDPLDIHYEKLKTNMSVLDKESEEFKRLVEYVANTHAATHNQYQLEVQEVFNLERHGEKKRYKPFSKLENRMLLWHGSRLTNFVGILSQGLRIAPPEAPVTGYMFGKGVYFADMVSKSANYCWTSPQSPVGLMLLCEVALGNMYEREHADYITSLPAGKHSTKGIGRTAPDPTSNYVSESGAIIPMGKGTTSSSRSTSLLYNEYIVYDVAQINMKYLIKMNFKYRR</sequence>
<feature type="domain" description="PARP-type" evidence="32">
    <location>
        <begin position="8"/>
        <end position="91"/>
    </location>
</feature>
<evidence type="ECO:0000256" key="22">
    <source>
        <dbReference type="ARBA" id="ARBA00023242"/>
    </source>
</evidence>
<dbReference type="InterPro" id="IPR038650">
    <property type="entry name" value="PADR1_C_dom_sf"/>
</dbReference>
<dbReference type="eggNOG" id="KOG1037">
    <property type="taxonomic scope" value="Eukaryota"/>
</dbReference>
<dbReference type="GO" id="GO:0003677">
    <property type="term" value="F:DNA binding"/>
    <property type="evidence" value="ECO:0007669"/>
    <property type="project" value="UniProtKB-KW"/>
</dbReference>
<evidence type="ECO:0000256" key="9">
    <source>
        <dbReference type="ARBA" id="ARBA00022676"/>
    </source>
</evidence>
<evidence type="ECO:0000256" key="3">
    <source>
        <dbReference type="ARBA" id="ARBA00004604"/>
    </source>
</evidence>
<dbReference type="GO" id="GO:0005829">
    <property type="term" value="C:cytosol"/>
    <property type="evidence" value="ECO:0007669"/>
    <property type="project" value="UniProtKB-SubCell"/>
</dbReference>
<dbReference type="Gene3D" id="3.40.50.10190">
    <property type="entry name" value="BRCT domain"/>
    <property type="match status" value="1"/>
</dbReference>
<evidence type="ECO:0000259" key="36">
    <source>
        <dbReference type="PROSITE" id="PS51977"/>
    </source>
</evidence>
<dbReference type="SUPFAM" id="SSF142921">
    <property type="entry name" value="WGR domain-like"/>
    <property type="match status" value="1"/>
</dbReference>
<dbReference type="CDD" id="cd17747">
    <property type="entry name" value="BRCT_PARP1"/>
    <property type="match status" value="1"/>
</dbReference>
<dbReference type="STRING" id="400682.A0A1X7VAR1"/>
<dbReference type="Pfam" id="PF00644">
    <property type="entry name" value="PARP"/>
    <property type="match status" value="1"/>
</dbReference>
<dbReference type="CDD" id="cd01437">
    <property type="entry name" value="parp_like"/>
    <property type="match status" value="1"/>
</dbReference>
<evidence type="ECO:0000256" key="18">
    <source>
        <dbReference type="ARBA" id="ARBA00023015"/>
    </source>
</evidence>
<dbReference type="PROSITE" id="PS51059">
    <property type="entry name" value="PARP_CATALYTIC"/>
    <property type="match status" value="1"/>
</dbReference>
<dbReference type="Pfam" id="PF00645">
    <property type="entry name" value="zf-PARP"/>
    <property type="match status" value="1"/>
</dbReference>
<feature type="region of interest" description="Disordered" evidence="31">
    <location>
        <begin position="247"/>
        <end position="274"/>
    </location>
</feature>
<dbReference type="GO" id="GO:0003950">
    <property type="term" value="F:NAD+ poly-ADP-ribosyltransferase activity"/>
    <property type="evidence" value="ECO:0007669"/>
    <property type="project" value="UniProtKB-UniRule"/>
</dbReference>
<evidence type="ECO:0000256" key="30">
    <source>
        <dbReference type="RuleBase" id="RU362114"/>
    </source>
</evidence>
<dbReference type="AlphaFoldDB" id="A0A1X7VAR1"/>
<dbReference type="InterPro" id="IPR049296">
    <property type="entry name" value="PARP1-like_PADR1_N"/>
</dbReference>
<comment type="similarity">
    <text evidence="25">Belongs to the ARTD/PARP family.</text>
</comment>
<keyword evidence="4" id="KW-0158">Chromosome</keyword>
<evidence type="ECO:0000256" key="29">
    <source>
        <dbReference type="ARBA" id="ARBA00048575"/>
    </source>
</evidence>
<keyword evidence="15" id="KW-0863">Zinc-finger</keyword>
<dbReference type="EnsemblMetazoa" id="XM_003385023.3">
    <property type="protein sequence ID" value="XP_003385071.1"/>
    <property type="gene ID" value="LOC100633207"/>
</dbReference>
<comment type="subcellular location">
    <subcellularLocation>
        <location evidence="1">Chromosome</location>
    </subcellularLocation>
    <subcellularLocation>
        <location evidence="2">Cytoplasm</location>
        <location evidence="2">Cytosol</location>
    </subcellularLocation>
    <subcellularLocation>
        <location evidence="3">Nucleus</location>
        <location evidence="3">Nucleolus</location>
    </subcellularLocation>
</comment>
<dbReference type="InParanoid" id="A0A1X7VAR1"/>
<dbReference type="PROSITE" id="PS51977">
    <property type="entry name" value="WGR"/>
    <property type="match status" value="1"/>
</dbReference>
<evidence type="ECO:0000256" key="20">
    <source>
        <dbReference type="ARBA" id="ARBA00023125"/>
    </source>
</evidence>
<keyword evidence="18" id="KW-0805">Transcription regulation</keyword>
<dbReference type="Pfam" id="PF00533">
    <property type="entry name" value="BRCT"/>
    <property type="match status" value="1"/>
</dbReference>
<gene>
    <name evidence="37" type="primary">100633207</name>
</gene>
<evidence type="ECO:0000256" key="8">
    <source>
        <dbReference type="ARBA" id="ARBA00022588"/>
    </source>
</evidence>
<comment type="catalytic activity">
    <reaction evidence="24">
        <text>L-aspartyl-[protein] + NAD(+) = 4-O-(ADP-D-ribosyl)-L-aspartyl-[protein] + nicotinamide</text>
        <dbReference type="Rhea" id="RHEA:54424"/>
        <dbReference type="Rhea" id="RHEA-COMP:9867"/>
        <dbReference type="Rhea" id="RHEA-COMP:13832"/>
        <dbReference type="ChEBI" id="CHEBI:17154"/>
        <dbReference type="ChEBI" id="CHEBI:29961"/>
        <dbReference type="ChEBI" id="CHEBI:57540"/>
        <dbReference type="ChEBI" id="CHEBI:138102"/>
    </reaction>
    <physiologicalReaction direction="left-to-right" evidence="24">
        <dbReference type="Rhea" id="RHEA:54425"/>
    </physiologicalReaction>
</comment>
<evidence type="ECO:0000256" key="2">
    <source>
        <dbReference type="ARBA" id="ARBA00004514"/>
    </source>
</evidence>
<dbReference type="SUPFAM" id="SSF56399">
    <property type="entry name" value="ADP-ribosylation"/>
    <property type="match status" value="1"/>
</dbReference>
<dbReference type="Pfam" id="PF02877">
    <property type="entry name" value="PARP_reg"/>
    <property type="match status" value="1"/>
</dbReference>
<dbReference type="Gene3D" id="3.30.1740.10">
    <property type="entry name" value="Zinc finger, PARP-type"/>
    <property type="match status" value="1"/>
</dbReference>
<comment type="catalytic activity">
    <reaction evidence="23">
        <text>L-glutamyl-[protein] + NAD(+) = 5-O-(ADP-D-ribosyl)-L-glutamyl-[protein] + nicotinamide</text>
        <dbReference type="Rhea" id="RHEA:58224"/>
        <dbReference type="Rhea" id="RHEA-COMP:10208"/>
        <dbReference type="Rhea" id="RHEA-COMP:15089"/>
        <dbReference type="ChEBI" id="CHEBI:17154"/>
        <dbReference type="ChEBI" id="CHEBI:29973"/>
        <dbReference type="ChEBI" id="CHEBI:57540"/>
        <dbReference type="ChEBI" id="CHEBI:142540"/>
    </reaction>
    <physiologicalReaction direction="left-to-right" evidence="23">
        <dbReference type="Rhea" id="RHEA:58225"/>
    </physiologicalReaction>
</comment>
<dbReference type="SMART" id="SM01336">
    <property type="entry name" value="zf-PARP"/>
    <property type="match status" value="1"/>
</dbReference>
<keyword evidence="14" id="KW-0013">ADP-ribosylation</keyword>
<dbReference type="PROSITE" id="PS51060">
    <property type="entry name" value="PARP_ALPHA_HD"/>
    <property type="match status" value="1"/>
</dbReference>
<dbReference type="SUPFAM" id="SSF52113">
    <property type="entry name" value="BRCT domain"/>
    <property type="match status" value="1"/>
</dbReference>
<keyword evidence="7" id="KW-0021">Allosteric enzyme</keyword>
<keyword evidence="16" id="KW-0862">Zinc</keyword>
<evidence type="ECO:0000256" key="10">
    <source>
        <dbReference type="ARBA" id="ARBA00022679"/>
    </source>
</evidence>
<dbReference type="InterPro" id="IPR036930">
    <property type="entry name" value="WGR_dom_sf"/>
</dbReference>
<feature type="domain" description="PARP alpha-helical" evidence="35">
    <location>
        <begin position="532"/>
        <end position="649"/>
    </location>
</feature>
<keyword evidence="10 30" id="KW-0808">Transferase</keyword>
<evidence type="ECO:0000256" key="31">
    <source>
        <dbReference type="SAM" id="MobiDB-lite"/>
    </source>
</evidence>
<name>A0A1X7VAR1_AMPQE</name>
<dbReference type="FunFam" id="3.90.228.10:FF:000002">
    <property type="entry name" value="Poly [ADP-ribose] polymerase"/>
    <property type="match status" value="1"/>
</dbReference>
<dbReference type="Pfam" id="PF08063">
    <property type="entry name" value="Zn_ribbon_PADR1"/>
    <property type="match status" value="1"/>
</dbReference>
<dbReference type="OrthoDB" id="429950at2759"/>
<feature type="compositionally biased region" description="Low complexity" evidence="31">
    <location>
        <begin position="254"/>
        <end position="273"/>
    </location>
</feature>
<evidence type="ECO:0000256" key="6">
    <source>
        <dbReference type="ARBA" id="ARBA00022499"/>
    </source>
</evidence>
<keyword evidence="19 30" id="KW-0520">NAD</keyword>
<dbReference type="EnsemblMetazoa" id="Aqu2.1.37078_001">
    <property type="protein sequence ID" value="Aqu2.1.37078_001"/>
    <property type="gene ID" value="Aqu2.1.37078"/>
</dbReference>
<evidence type="ECO:0000256" key="28">
    <source>
        <dbReference type="ARBA" id="ARBA00048339"/>
    </source>
</evidence>
<dbReference type="InterPro" id="IPR036616">
    <property type="entry name" value="Poly(ADP-ribose)pol_reg_dom_sf"/>
</dbReference>
<dbReference type="GO" id="GO:0006302">
    <property type="term" value="P:double-strand break repair"/>
    <property type="evidence" value="ECO:0007669"/>
    <property type="project" value="TreeGrafter"/>
</dbReference>
<dbReference type="Proteomes" id="UP000007879">
    <property type="component" value="Unassembled WGS sequence"/>
</dbReference>
<evidence type="ECO:0000256" key="27">
    <source>
        <dbReference type="ARBA" id="ARBA00048241"/>
    </source>
</evidence>
<dbReference type="InterPro" id="IPR012317">
    <property type="entry name" value="Poly(ADP-ribose)pol_cat_dom"/>
</dbReference>
<keyword evidence="8" id="KW-0399">Innate immunity</keyword>
<evidence type="ECO:0000256" key="4">
    <source>
        <dbReference type="ARBA" id="ARBA00022454"/>
    </source>
</evidence>
<dbReference type="PROSITE" id="PS50172">
    <property type="entry name" value="BRCT"/>
    <property type="match status" value="1"/>
</dbReference>
<keyword evidence="17" id="KW-0391">Immunity</keyword>
<evidence type="ECO:0000256" key="11">
    <source>
        <dbReference type="ARBA" id="ARBA00022695"/>
    </source>
</evidence>
<dbReference type="SUPFAM" id="SSF47587">
    <property type="entry name" value="Domain of poly(ADP-ribose) polymerase"/>
    <property type="match status" value="1"/>
</dbReference>
<dbReference type="FunCoup" id="A0A1X7VAR1">
    <property type="interactions" value="740"/>
</dbReference>
<evidence type="ECO:0000256" key="14">
    <source>
        <dbReference type="ARBA" id="ARBA00022765"/>
    </source>
</evidence>
<dbReference type="GO" id="GO:0045087">
    <property type="term" value="P:innate immune response"/>
    <property type="evidence" value="ECO:0007669"/>
    <property type="project" value="UniProtKB-KW"/>
</dbReference>
<dbReference type="InterPro" id="IPR036420">
    <property type="entry name" value="BRCT_dom_sf"/>
</dbReference>
<dbReference type="Gene3D" id="1.20.142.10">
    <property type="entry name" value="Poly(ADP-ribose) polymerase, regulatory domain"/>
    <property type="match status" value="1"/>
</dbReference>
<proteinExistence type="inferred from homology"/>
<dbReference type="Pfam" id="PF05406">
    <property type="entry name" value="WGR"/>
    <property type="match status" value="1"/>
</dbReference>
<evidence type="ECO:0000259" key="32">
    <source>
        <dbReference type="PROSITE" id="PS50064"/>
    </source>
</evidence>
<keyword evidence="6" id="KW-1017">Isopeptide bond</keyword>
<reference evidence="38" key="1">
    <citation type="journal article" date="2010" name="Nature">
        <title>The Amphimedon queenslandica genome and the evolution of animal complexity.</title>
        <authorList>
            <person name="Srivastava M."/>
            <person name="Simakov O."/>
            <person name="Chapman J."/>
            <person name="Fahey B."/>
            <person name="Gauthier M.E."/>
            <person name="Mitros T."/>
            <person name="Richards G.S."/>
            <person name="Conaco C."/>
            <person name="Dacre M."/>
            <person name="Hellsten U."/>
            <person name="Larroux C."/>
            <person name="Putnam N.H."/>
            <person name="Stanke M."/>
            <person name="Adamska M."/>
            <person name="Darling A."/>
            <person name="Degnan S.M."/>
            <person name="Oakley T.H."/>
            <person name="Plachetzki D.C."/>
            <person name="Zhai Y."/>
            <person name="Adamski M."/>
            <person name="Calcino A."/>
            <person name="Cummins S.F."/>
            <person name="Goodstein D.M."/>
            <person name="Harris C."/>
            <person name="Jackson D.J."/>
            <person name="Leys S.P."/>
            <person name="Shu S."/>
            <person name="Woodcroft B.J."/>
            <person name="Vervoort M."/>
            <person name="Kosik K.S."/>
            <person name="Manning G."/>
            <person name="Degnan B.M."/>
            <person name="Rokhsar D.S."/>
        </authorList>
    </citation>
    <scope>NUCLEOTIDE SEQUENCE [LARGE SCALE GENOMIC DNA]</scope>
</reference>
<keyword evidence="12" id="KW-0479">Metal-binding</keyword>
<feature type="compositionally biased region" description="Basic and acidic residues" evidence="31">
    <location>
        <begin position="103"/>
        <end position="126"/>
    </location>
</feature>
<dbReference type="GO" id="GO:0008270">
    <property type="term" value="F:zinc ion binding"/>
    <property type="evidence" value="ECO:0007669"/>
    <property type="project" value="UniProtKB-KW"/>
</dbReference>
<dbReference type="KEGG" id="aqu:100633207"/>
<dbReference type="EC" id="2.4.2.-" evidence="30"/>
<evidence type="ECO:0000256" key="15">
    <source>
        <dbReference type="ARBA" id="ARBA00022771"/>
    </source>
</evidence>
<dbReference type="PROSITE" id="PS52007">
    <property type="entry name" value="PADR1"/>
    <property type="match status" value="1"/>
</dbReference>
<evidence type="ECO:0000259" key="34">
    <source>
        <dbReference type="PROSITE" id="PS51059"/>
    </source>
</evidence>
<evidence type="ECO:0000313" key="37">
    <source>
        <dbReference type="EnsemblMetazoa" id="Aqu2.1.37078_001"/>
    </source>
</evidence>
<comment type="catalytic activity">
    <reaction evidence="27">
        <text>L-histidyl-[protein] + NAD(+) = N(tele)-(ADP-D-ribosyl)-L-histidyl-[protein] + nicotinamide + H(+)</text>
        <dbReference type="Rhea" id="RHEA:72071"/>
        <dbReference type="Rhea" id="RHEA-COMP:9745"/>
        <dbReference type="Rhea" id="RHEA-COMP:18085"/>
        <dbReference type="ChEBI" id="CHEBI:15378"/>
        <dbReference type="ChEBI" id="CHEBI:17154"/>
        <dbReference type="ChEBI" id="CHEBI:29979"/>
        <dbReference type="ChEBI" id="CHEBI:57540"/>
        <dbReference type="ChEBI" id="CHEBI:191398"/>
    </reaction>
    <physiologicalReaction direction="left-to-right" evidence="27">
        <dbReference type="Rhea" id="RHEA:72072"/>
    </physiologicalReaction>
</comment>